<feature type="transmembrane region" description="Helical" evidence="6">
    <location>
        <begin position="37"/>
        <end position="70"/>
    </location>
</feature>
<dbReference type="Proteomes" id="UP001597214">
    <property type="component" value="Unassembled WGS sequence"/>
</dbReference>
<accession>A0ABW4LVI6</accession>
<name>A0ABW4LVI6_9BACI</name>
<evidence type="ECO:0000313" key="8">
    <source>
        <dbReference type="Proteomes" id="UP001597214"/>
    </source>
</evidence>
<feature type="transmembrane region" description="Helical" evidence="6">
    <location>
        <begin position="113"/>
        <end position="131"/>
    </location>
</feature>
<sequence length="336" mass="37482">MMKMQKSNLFLLIIGVFLILFPFISDSRTLLIVFTQIFIFAVFAMSYDLLLGFTGIVSFGHAMFFGIGAYSTGIILNRFDGTVLYLVISMIVGVILAAIVSYIVGILSLRLKSHFYAMLTLAFAGLFLVGAQKWRSLTKGNDGFTFGIPDFLKDRMMLYFVTLAFMIIAYLALRRFTSSPVGKVLQAIRENEPRTESLGYKILHYKVFASIVAGIFASLAGSFYVLTLRFVNTSVFTTEVTLDALLMTIIGGVGTLVGAILGAGIIEFAHYFLKDLAKVHWIFERWIIIFGIIYILAVMFFPAGIIGTVKGWYAKRQSKKHDAKNEEARRNANASM</sequence>
<keyword evidence="3 6" id="KW-0812">Transmembrane</keyword>
<evidence type="ECO:0000256" key="6">
    <source>
        <dbReference type="SAM" id="Phobius"/>
    </source>
</evidence>
<dbReference type="CDD" id="cd06581">
    <property type="entry name" value="TM_PBP1_LivM_like"/>
    <property type="match status" value="1"/>
</dbReference>
<gene>
    <name evidence="7" type="ORF">ACFSCX_21830</name>
</gene>
<protein>
    <submittedName>
        <fullName evidence="7">Branched-chain amino acid ABC transporter permease</fullName>
    </submittedName>
</protein>
<evidence type="ECO:0000256" key="2">
    <source>
        <dbReference type="ARBA" id="ARBA00022475"/>
    </source>
</evidence>
<dbReference type="PANTHER" id="PTHR30482:SF17">
    <property type="entry name" value="ABC TRANSPORTER ATP-BINDING PROTEIN"/>
    <property type="match status" value="1"/>
</dbReference>
<feature type="transmembrane region" description="Helical" evidence="6">
    <location>
        <begin position="82"/>
        <end position="107"/>
    </location>
</feature>
<evidence type="ECO:0000256" key="4">
    <source>
        <dbReference type="ARBA" id="ARBA00022989"/>
    </source>
</evidence>
<feature type="transmembrane region" description="Helical" evidence="6">
    <location>
        <begin position="156"/>
        <end position="173"/>
    </location>
</feature>
<dbReference type="Pfam" id="PF02653">
    <property type="entry name" value="BPD_transp_2"/>
    <property type="match status" value="1"/>
</dbReference>
<evidence type="ECO:0000256" key="5">
    <source>
        <dbReference type="ARBA" id="ARBA00023136"/>
    </source>
</evidence>
<proteinExistence type="predicted"/>
<feature type="transmembrane region" description="Helical" evidence="6">
    <location>
        <begin position="286"/>
        <end position="309"/>
    </location>
</feature>
<keyword evidence="4 6" id="KW-1133">Transmembrane helix</keyword>
<dbReference type="PANTHER" id="PTHR30482">
    <property type="entry name" value="HIGH-AFFINITY BRANCHED-CHAIN AMINO ACID TRANSPORT SYSTEM PERMEASE"/>
    <property type="match status" value="1"/>
</dbReference>
<dbReference type="InterPro" id="IPR001851">
    <property type="entry name" value="ABC_transp_permease"/>
</dbReference>
<keyword evidence="8" id="KW-1185">Reference proteome</keyword>
<keyword evidence="2" id="KW-1003">Cell membrane</keyword>
<evidence type="ECO:0000313" key="7">
    <source>
        <dbReference type="EMBL" id="MFD1739155.1"/>
    </source>
</evidence>
<comment type="subcellular location">
    <subcellularLocation>
        <location evidence="1">Cell membrane</location>
        <topology evidence="1">Multi-pass membrane protein</topology>
    </subcellularLocation>
</comment>
<dbReference type="RefSeq" id="WP_377930396.1">
    <property type="nucleotide sequence ID" value="NZ_JBHUEM010000052.1"/>
</dbReference>
<feature type="transmembrane region" description="Helical" evidence="6">
    <location>
        <begin position="244"/>
        <end position="266"/>
    </location>
</feature>
<evidence type="ECO:0000256" key="3">
    <source>
        <dbReference type="ARBA" id="ARBA00022692"/>
    </source>
</evidence>
<organism evidence="7 8">
    <name type="scientific">Bacillus salitolerans</name>
    <dbReference type="NCBI Taxonomy" id="1437434"/>
    <lineage>
        <taxon>Bacteria</taxon>
        <taxon>Bacillati</taxon>
        <taxon>Bacillota</taxon>
        <taxon>Bacilli</taxon>
        <taxon>Bacillales</taxon>
        <taxon>Bacillaceae</taxon>
        <taxon>Bacillus</taxon>
    </lineage>
</organism>
<keyword evidence="5 6" id="KW-0472">Membrane</keyword>
<dbReference type="EMBL" id="JBHUEM010000052">
    <property type="protein sequence ID" value="MFD1739155.1"/>
    <property type="molecule type" value="Genomic_DNA"/>
</dbReference>
<comment type="caution">
    <text evidence="7">The sequence shown here is derived from an EMBL/GenBank/DDBJ whole genome shotgun (WGS) entry which is preliminary data.</text>
</comment>
<dbReference type="InterPro" id="IPR043428">
    <property type="entry name" value="LivM-like"/>
</dbReference>
<feature type="transmembrane region" description="Helical" evidence="6">
    <location>
        <begin position="207"/>
        <end position="232"/>
    </location>
</feature>
<evidence type="ECO:0000256" key="1">
    <source>
        <dbReference type="ARBA" id="ARBA00004651"/>
    </source>
</evidence>
<reference evidence="8" key="1">
    <citation type="journal article" date="2019" name="Int. J. Syst. Evol. Microbiol.">
        <title>The Global Catalogue of Microorganisms (GCM) 10K type strain sequencing project: providing services to taxonomists for standard genome sequencing and annotation.</title>
        <authorList>
            <consortium name="The Broad Institute Genomics Platform"/>
            <consortium name="The Broad Institute Genome Sequencing Center for Infectious Disease"/>
            <person name="Wu L."/>
            <person name="Ma J."/>
        </authorList>
    </citation>
    <scope>NUCLEOTIDE SEQUENCE [LARGE SCALE GENOMIC DNA]</scope>
    <source>
        <strain evidence="8">CCUG 49339</strain>
    </source>
</reference>